<sequence>MASPQNDFIVAPETNQAPLPIEPLALVTQHYTAENLSLPLQEQNHHLLSKTLTTSQTILFVRWKTTIMRLTISEGYEYFYFNNTTKDWTTSTVPLTKIMTTRSLVGHPLSHTPSAEVIQSFGFVVVVEALLHSLYILRLRFWIVAGDSDLEAALFEVV</sequence>
<dbReference type="Proteomes" id="UP000266723">
    <property type="component" value="Unassembled WGS sequence"/>
</dbReference>
<evidence type="ECO:0000313" key="1">
    <source>
        <dbReference type="EMBL" id="KAF3605044.1"/>
    </source>
</evidence>
<organism evidence="1 2">
    <name type="scientific">Brassica cretica</name>
    <name type="common">Mustard</name>
    <dbReference type="NCBI Taxonomy" id="69181"/>
    <lineage>
        <taxon>Eukaryota</taxon>
        <taxon>Viridiplantae</taxon>
        <taxon>Streptophyta</taxon>
        <taxon>Embryophyta</taxon>
        <taxon>Tracheophyta</taxon>
        <taxon>Spermatophyta</taxon>
        <taxon>Magnoliopsida</taxon>
        <taxon>eudicotyledons</taxon>
        <taxon>Gunneridae</taxon>
        <taxon>Pentapetalae</taxon>
        <taxon>rosids</taxon>
        <taxon>malvids</taxon>
        <taxon>Brassicales</taxon>
        <taxon>Brassicaceae</taxon>
        <taxon>Brassiceae</taxon>
        <taxon>Brassica</taxon>
    </lineage>
</organism>
<reference evidence="1 2" key="1">
    <citation type="journal article" date="2020" name="BMC Genomics">
        <title>Intraspecific diversification of the crop wild relative Brassica cretica Lam. using demographic model selection.</title>
        <authorList>
            <person name="Kioukis A."/>
            <person name="Michalopoulou V.A."/>
            <person name="Briers L."/>
            <person name="Pirintsos S."/>
            <person name="Studholme D.J."/>
            <person name="Pavlidis P."/>
            <person name="Sarris P.F."/>
        </authorList>
    </citation>
    <scope>NUCLEOTIDE SEQUENCE [LARGE SCALE GENOMIC DNA]</scope>
    <source>
        <strain evidence="2">cv. PFS-1207/04</strain>
    </source>
</reference>
<comment type="caution">
    <text evidence="1">The sequence shown here is derived from an EMBL/GenBank/DDBJ whole genome shotgun (WGS) entry which is preliminary data.</text>
</comment>
<protein>
    <submittedName>
        <fullName evidence="1">Uncharacterized protein</fullName>
    </submittedName>
</protein>
<proteinExistence type="predicted"/>
<name>A0ABQ7EQE0_BRACR</name>
<evidence type="ECO:0000313" key="2">
    <source>
        <dbReference type="Proteomes" id="UP000266723"/>
    </source>
</evidence>
<accession>A0ABQ7EQE0</accession>
<dbReference type="EMBL" id="QGKV02000297">
    <property type="protein sequence ID" value="KAF3605044.1"/>
    <property type="molecule type" value="Genomic_DNA"/>
</dbReference>
<gene>
    <name evidence="1" type="ORF">DY000_02050312</name>
</gene>
<keyword evidence="2" id="KW-1185">Reference proteome</keyword>